<dbReference type="Proteomes" id="UP001501444">
    <property type="component" value="Unassembled WGS sequence"/>
</dbReference>
<dbReference type="SUPFAM" id="SSF55729">
    <property type="entry name" value="Acyl-CoA N-acyltransferases (Nat)"/>
    <property type="match status" value="1"/>
</dbReference>
<reference evidence="2" key="1">
    <citation type="journal article" date="2019" name="Int. J. Syst. Evol. Microbiol.">
        <title>The Global Catalogue of Microorganisms (GCM) 10K type strain sequencing project: providing services to taxonomists for standard genome sequencing and annotation.</title>
        <authorList>
            <consortium name="The Broad Institute Genomics Platform"/>
            <consortium name="The Broad Institute Genome Sequencing Center for Infectious Disease"/>
            <person name="Wu L."/>
            <person name="Ma J."/>
        </authorList>
    </citation>
    <scope>NUCLEOTIDE SEQUENCE [LARGE SCALE GENOMIC DNA]</scope>
    <source>
        <strain evidence="2">JCM 3272</strain>
    </source>
</reference>
<organism evidence="1 2">
    <name type="scientific">Dactylosporangium salmoneum</name>
    <dbReference type="NCBI Taxonomy" id="53361"/>
    <lineage>
        <taxon>Bacteria</taxon>
        <taxon>Bacillati</taxon>
        <taxon>Actinomycetota</taxon>
        <taxon>Actinomycetes</taxon>
        <taxon>Micromonosporales</taxon>
        <taxon>Micromonosporaceae</taxon>
        <taxon>Dactylosporangium</taxon>
    </lineage>
</organism>
<keyword evidence="2" id="KW-1185">Reference proteome</keyword>
<dbReference type="PANTHER" id="PTHR41700">
    <property type="entry name" value="GCN5-RELATED N-ACETYLTRANSFERASE"/>
    <property type="match status" value="1"/>
</dbReference>
<accession>A0ABP5TE84</accession>
<name>A0ABP5TE84_9ACTN</name>
<comment type="caution">
    <text evidence="1">The sequence shown here is derived from an EMBL/GenBank/DDBJ whole genome shotgun (WGS) entry which is preliminary data.</text>
</comment>
<evidence type="ECO:0008006" key="3">
    <source>
        <dbReference type="Google" id="ProtNLM"/>
    </source>
</evidence>
<proteinExistence type="predicted"/>
<dbReference type="InterPro" id="IPR038764">
    <property type="entry name" value="GNAT_N_AcTrfase_prd"/>
</dbReference>
<protein>
    <recommendedName>
        <fullName evidence="3">GNAT family N-acetyltransferase</fullName>
    </recommendedName>
</protein>
<sequence>MADQHSEVATATLHTAGADDVADAAALAEATAAAAGVTVAELTTIEEMTEACALLDRIWRPEPGDPLITLKLLKGLSYFGSYVAGVFAGGRMAGACVGFLAADGLHSHIAGVDAALRGRHAGHAVKLHQRAWALSRGIGMISWTFDPLVSRNAYFNLTKLGAVPTQYLANFYGAMHDEVNAGTETDRLLVHWDLTSERVRKALSVAAPPPADGAVVGLGVGADGGPVLGRIDGPRVLVAAPGDIEALRRVDAAAADRWRAATREVLGGLMAAGRTVAGFTRDGWYVIEGQDRG</sequence>
<dbReference type="EMBL" id="BAAARV010000027">
    <property type="protein sequence ID" value="GAA2348750.1"/>
    <property type="molecule type" value="Genomic_DNA"/>
</dbReference>
<dbReference type="InterPro" id="IPR016181">
    <property type="entry name" value="Acyl_CoA_acyltransferase"/>
</dbReference>
<dbReference type="PANTHER" id="PTHR41700:SF1">
    <property type="entry name" value="N-ACETYLTRANSFERASE DOMAIN-CONTAINING PROTEIN"/>
    <property type="match status" value="1"/>
</dbReference>
<evidence type="ECO:0000313" key="1">
    <source>
        <dbReference type="EMBL" id="GAA2348750.1"/>
    </source>
</evidence>
<dbReference type="RefSeq" id="WP_344613703.1">
    <property type="nucleotide sequence ID" value="NZ_BAAARV010000027.1"/>
</dbReference>
<evidence type="ECO:0000313" key="2">
    <source>
        <dbReference type="Proteomes" id="UP001501444"/>
    </source>
</evidence>
<gene>
    <name evidence="1" type="ORF">GCM10010170_037510</name>
</gene>